<comment type="catalytic activity">
    <reaction evidence="1">
        <text>[protein]-peptidylproline (omega=180) = [protein]-peptidylproline (omega=0)</text>
        <dbReference type="Rhea" id="RHEA:16237"/>
        <dbReference type="Rhea" id="RHEA-COMP:10747"/>
        <dbReference type="Rhea" id="RHEA-COMP:10748"/>
        <dbReference type="ChEBI" id="CHEBI:83833"/>
        <dbReference type="ChEBI" id="CHEBI:83834"/>
        <dbReference type="EC" id="5.2.1.8"/>
    </reaction>
</comment>
<evidence type="ECO:0000256" key="3">
    <source>
        <dbReference type="ARBA" id="ARBA00022729"/>
    </source>
</evidence>
<evidence type="ECO:0000256" key="5">
    <source>
        <dbReference type="ARBA" id="ARBA00023235"/>
    </source>
</evidence>
<evidence type="ECO:0000256" key="1">
    <source>
        <dbReference type="ARBA" id="ARBA00000971"/>
    </source>
</evidence>
<evidence type="ECO:0000256" key="2">
    <source>
        <dbReference type="ARBA" id="ARBA00013194"/>
    </source>
</evidence>
<keyword evidence="4 6" id="KW-0697">Rotamase</keyword>
<protein>
    <recommendedName>
        <fullName evidence="2">peptidylprolyl isomerase</fullName>
        <ecNumber evidence="2">5.2.1.8</ecNumber>
    </recommendedName>
</protein>
<dbReference type="InterPro" id="IPR046357">
    <property type="entry name" value="PPIase_dom_sf"/>
</dbReference>
<keyword evidence="3" id="KW-0732">Signal</keyword>
<evidence type="ECO:0000313" key="8">
    <source>
        <dbReference type="EMBL" id="KAB2501200.1"/>
    </source>
</evidence>
<dbReference type="InterPro" id="IPR050245">
    <property type="entry name" value="PrsA_foldase"/>
</dbReference>
<evidence type="ECO:0000256" key="4">
    <source>
        <dbReference type="ARBA" id="ARBA00023110"/>
    </source>
</evidence>
<evidence type="ECO:0000313" key="9">
    <source>
        <dbReference type="Proteomes" id="UP000477920"/>
    </source>
</evidence>
<dbReference type="SUPFAM" id="SSF54534">
    <property type="entry name" value="FKBP-like"/>
    <property type="match status" value="1"/>
</dbReference>
<comment type="caution">
    <text evidence="8">The sequence shown here is derived from an EMBL/GenBank/DDBJ whole genome shotgun (WGS) entry which is preliminary data.</text>
</comment>
<dbReference type="AlphaFoldDB" id="A0AB34DLT2"/>
<dbReference type="EMBL" id="WBPB01000008">
    <property type="protein sequence ID" value="KAB2501200.1"/>
    <property type="molecule type" value="Genomic_DNA"/>
</dbReference>
<dbReference type="PROSITE" id="PS51257">
    <property type="entry name" value="PROKAR_LIPOPROTEIN"/>
    <property type="match status" value="1"/>
</dbReference>
<dbReference type="InterPro" id="IPR000297">
    <property type="entry name" value="PPIase_PpiC"/>
</dbReference>
<dbReference type="InterPro" id="IPR027304">
    <property type="entry name" value="Trigger_fact/SurA_dom_sf"/>
</dbReference>
<dbReference type="RefSeq" id="WP_151639578.1">
    <property type="nucleotide sequence ID" value="NZ_WBPB01000008.1"/>
</dbReference>
<reference evidence="8 9" key="1">
    <citation type="submission" date="2019-10" db="EMBL/GenBank/DDBJ databases">
        <title>Bacillus from the desert of Cuatro Cinegas, Coahuila.</title>
        <authorList>
            <person name="Olmedo-Alvarez G."/>
            <person name="Saldana S."/>
            <person name="Barcelo D."/>
        </authorList>
    </citation>
    <scope>NUCLEOTIDE SEQUENCE [LARGE SCALE GENOMIC DNA]</scope>
    <source>
        <strain evidence="8 9">CH101a_3T</strain>
    </source>
</reference>
<dbReference type="GO" id="GO:0003755">
    <property type="term" value="F:peptidyl-prolyl cis-trans isomerase activity"/>
    <property type="evidence" value="ECO:0007669"/>
    <property type="project" value="UniProtKB-KW"/>
</dbReference>
<dbReference type="SUPFAM" id="SSF109998">
    <property type="entry name" value="Triger factor/SurA peptide-binding domain-like"/>
    <property type="match status" value="1"/>
</dbReference>
<organism evidence="8 9">
    <name type="scientific">Bacillus cereus</name>
    <dbReference type="NCBI Taxonomy" id="1396"/>
    <lineage>
        <taxon>Bacteria</taxon>
        <taxon>Bacillati</taxon>
        <taxon>Bacillota</taxon>
        <taxon>Bacilli</taxon>
        <taxon>Bacillales</taxon>
        <taxon>Bacillaceae</taxon>
        <taxon>Bacillus</taxon>
        <taxon>Bacillus cereus group</taxon>
    </lineage>
</organism>
<keyword evidence="5 6" id="KW-0413">Isomerase</keyword>
<dbReference type="PANTHER" id="PTHR47245:SF1">
    <property type="entry name" value="FOLDASE PROTEIN PRSA"/>
    <property type="match status" value="1"/>
</dbReference>
<name>A0AB34DLT2_BACCE</name>
<evidence type="ECO:0000259" key="7">
    <source>
        <dbReference type="PROSITE" id="PS50198"/>
    </source>
</evidence>
<dbReference type="Gene3D" id="3.10.50.40">
    <property type="match status" value="1"/>
</dbReference>
<accession>A0AB34DLT2</accession>
<dbReference type="PROSITE" id="PS50198">
    <property type="entry name" value="PPIC_PPIASE_2"/>
    <property type="match status" value="1"/>
</dbReference>
<proteinExistence type="predicted"/>
<feature type="domain" description="PpiC" evidence="7">
    <location>
        <begin position="129"/>
        <end position="218"/>
    </location>
</feature>
<dbReference type="EC" id="5.2.1.8" evidence="2"/>
<sequence length="277" mass="31826">MKKWITAVTVAGSISLLVGCSTSPVYVKTSFGDVTKSDLDTYLEHKNGDIAIREVVLQKILEKKYPVTEQEIEKRFKQVKEMHGSSVVTSMKIGEKEKIKLKEQIKQYLLREKVTKQLITDADLKAAYSPKIKVRHILLDSRQKADEVKKRLDNGESFDELVKSESMDSITKSNGGVMDLHKGARMSEIEREAQKLEVNKVSDPIDSKIGYHLIEVMERGAVKDWKDVSQKEKDDLTEKVIYQKQRDGSMEKEFQKILKEAQVEVKEEMYEHAFDKK</sequence>
<evidence type="ECO:0000256" key="6">
    <source>
        <dbReference type="PROSITE-ProRule" id="PRU00278"/>
    </source>
</evidence>
<gene>
    <name evidence="8" type="ORF">F8158_04875</name>
</gene>
<dbReference type="PANTHER" id="PTHR47245">
    <property type="entry name" value="PEPTIDYLPROLYL ISOMERASE"/>
    <property type="match status" value="1"/>
</dbReference>
<dbReference type="Proteomes" id="UP000477920">
    <property type="component" value="Unassembled WGS sequence"/>
</dbReference>
<dbReference type="Pfam" id="PF00639">
    <property type="entry name" value="Rotamase"/>
    <property type="match status" value="1"/>
</dbReference>